<dbReference type="Proteomes" id="UP000049023">
    <property type="component" value="Unassembled WGS sequence"/>
</dbReference>
<accession>A0A655AD63</accession>
<feature type="compositionally biased region" description="Basic and acidic residues" evidence="1">
    <location>
        <begin position="146"/>
        <end position="159"/>
    </location>
</feature>
<organism evidence="2 3">
    <name type="scientific">Mycobacterium tuberculosis</name>
    <dbReference type="NCBI Taxonomy" id="1773"/>
    <lineage>
        <taxon>Bacteria</taxon>
        <taxon>Bacillati</taxon>
        <taxon>Actinomycetota</taxon>
        <taxon>Actinomycetes</taxon>
        <taxon>Mycobacteriales</taxon>
        <taxon>Mycobacteriaceae</taxon>
        <taxon>Mycobacterium</taxon>
        <taxon>Mycobacterium tuberculosis complex</taxon>
    </lineage>
</organism>
<feature type="region of interest" description="Disordered" evidence="1">
    <location>
        <begin position="1"/>
        <end position="105"/>
    </location>
</feature>
<dbReference type="EMBL" id="CNFU01000711">
    <property type="protein sequence ID" value="CKS37571.1"/>
    <property type="molecule type" value="Genomic_DNA"/>
</dbReference>
<reference evidence="2 3" key="1">
    <citation type="submission" date="2015-03" db="EMBL/GenBank/DDBJ databases">
        <authorList>
            <consortium name="Pathogen Informatics"/>
        </authorList>
    </citation>
    <scope>NUCLEOTIDE SEQUENCE [LARGE SCALE GENOMIC DNA]</scope>
    <source>
        <strain evidence="2 3">Bir 187</strain>
    </source>
</reference>
<evidence type="ECO:0000313" key="2">
    <source>
        <dbReference type="EMBL" id="CKS37571.1"/>
    </source>
</evidence>
<evidence type="ECO:0000313" key="3">
    <source>
        <dbReference type="Proteomes" id="UP000049023"/>
    </source>
</evidence>
<dbReference type="AlphaFoldDB" id="A0A655AD63"/>
<sequence length="239" mass="26806">MFGQGGIEQTQCVRVANEVGPPGDDREKPRTKMPGQKQRRHLGQPVQGKAQMHLSGGFAVADSQRRSHLRGRAVPEVTRPVGPLVRAGAPAGQLGDRRQPPGARSRLHTSAVLDRGHQRAIIGSAQLRRVRQRYLEHVCDTSSGHRQHDGSRHGSSEKPRWVRCGERRFEQCPGHHLRPLALTTSHRQCWRRRSAELRRIWRTPRLRVGDRNTIFLPYASTVPAQPGYRGLVGGAQCRL</sequence>
<feature type="region of interest" description="Disordered" evidence="1">
    <location>
        <begin position="140"/>
        <end position="159"/>
    </location>
</feature>
<gene>
    <name evidence="2" type="ORF">ERS027661_02993</name>
</gene>
<proteinExistence type="predicted"/>
<name>A0A655AD63_MYCTX</name>
<protein>
    <submittedName>
        <fullName evidence="2">Uncharacterized protein</fullName>
    </submittedName>
</protein>
<evidence type="ECO:0000256" key="1">
    <source>
        <dbReference type="SAM" id="MobiDB-lite"/>
    </source>
</evidence>